<gene>
    <name evidence="3" type="ORF">Desgi_1414</name>
</gene>
<dbReference type="InterPro" id="IPR002869">
    <property type="entry name" value="Pyrv_flavodox_OxRed_cen"/>
</dbReference>
<dbReference type="PANTHER" id="PTHR43854">
    <property type="entry name" value="INDOLEPYRUVATE OXIDOREDUCTASE SUBUNIT IORB"/>
    <property type="match status" value="1"/>
</dbReference>
<dbReference type="Pfam" id="PF01558">
    <property type="entry name" value="POR"/>
    <property type="match status" value="1"/>
</dbReference>
<dbReference type="GO" id="GO:0016903">
    <property type="term" value="F:oxidoreductase activity, acting on the aldehyde or oxo group of donors"/>
    <property type="evidence" value="ECO:0007669"/>
    <property type="project" value="InterPro"/>
</dbReference>
<dbReference type="STRING" id="767817.Desgi_1414"/>
<organism evidence="3 4">
    <name type="scientific">Desulfoscipio gibsoniae DSM 7213</name>
    <dbReference type="NCBI Taxonomy" id="767817"/>
    <lineage>
        <taxon>Bacteria</taxon>
        <taxon>Bacillati</taxon>
        <taxon>Bacillota</taxon>
        <taxon>Clostridia</taxon>
        <taxon>Eubacteriales</taxon>
        <taxon>Desulfallaceae</taxon>
        <taxon>Desulfoscipio</taxon>
    </lineage>
</organism>
<dbReference type="AlphaFoldDB" id="R4KCK6"/>
<dbReference type="eggNOG" id="COG1014">
    <property type="taxonomic scope" value="Bacteria"/>
</dbReference>
<name>R4KCK6_9FIRM</name>
<proteinExistence type="predicted"/>
<dbReference type="PANTHER" id="PTHR43854:SF1">
    <property type="entry name" value="INDOLEPYRUVATE OXIDOREDUCTASE SUBUNIT IORB"/>
    <property type="match status" value="1"/>
</dbReference>
<accession>R4KCK6</accession>
<evidence type="ECO:0000256" key="1">
    <source>
        <dbReference type="ARBA" id="ARBA00023002"/>
    </source>
</evidence>
<dbReference type="Proteomes" id="UP000013520">
    <property type="component" value="Chromosome"/>
</dbReference>
<dbReference type="KEGG" id="dgi:Desgi_1414"/>
<dbReference type="EMBL" id="CP003273">
    <property type="protein sequence ID" value="AGL00913.1"/>
    <property type="molecule type" value="Genomic_DNA"/>
</dbReference>
<protein>
    <submittedName>
        <fullName evidence="3">2-oxoacid:ferredoxin oxidoreductase, gamma subunit</fullName>
    </submittedName>
</protein>
<dbReference type="InterPro" id="IPR052198">
    <property type="entry name" value="IorB_Oxidoreductase"/>
</dbReference>
<keyword evidence="4" id="KW-1185">Reference proteome</keyword>
<sequence>MKNKIDFMLAGVGGQGTILASDILVEVGLKLGYDAKKSEVHGMSQRGGTVESHVRWGEKVYSPVVERGKLDYLIGFEMLEAARWTSYMNNQSAAIVNRYRVPPPSVNLGLASYPPDEELQHFIETRAEQFQWVEGNAIAQELGNPAVAGVVLLGVLASKLGGSEDVWLEVIEQLVPPKFIDLNKQAFIRGKRLNA</sequence>
<dbReference type="HOGENOM" id="CLU_087284_1_1_9"/>
<dbReference type="InterPro" id="IPR019752">
    <property type="entry name" value="Pyrv/ketoisovalerate_OxRed_cat"/>
</dbReference>
<feature type="domain" description="Pyruvate/ketoisovalerate oxidoreductase catalytic" evidence="2">
    <location>
        <begin position="13"/>
        <end position="190"/>
    </location>
</feature>
<evidence type="ECO:0000313" key="4">
    <source>
        <dbReference type="Proteomes" id="UP000013520"/>
    </source>
</evidence>
<dbReference type="Gene3D" id="3.40.920.10">
    <property type="entry name" value="Pyruvate-ferredoxin oxidoreductase, PFOR, domain III"/>
    <property type="match status" value="1"/>
</dbReference>
<reference evidence="3 4" key="1">
    <citation type="submission" date="2012-01" db="EMBL/GenBank/DDBJ databases">
        <title>Complete sequence of Desulfotomaculum gibsoniae DSM 7213.</title>
        <authorList>
            <consortium name="US DOE Joint Genome Institute"/>
            <person name="Lucas S."/>
            <person name="Han J."/>
            <person name="Lapidus A."/>
            <person name="Cheng J.-F."/>
            <person name="Goodwin L."/>
            <person name="Pitluck S."/>
            <person name="Peters L."/>
            <person name="Ovchinnikova G."/>
            <person name="Teshima H."/>
            <person name="Detter J.C."/>
            <person name="Han C."/>
            <person name="Tapia R."/>
            <person name="Land M."/>
            <person name="Hauser L."/>
            <person name="Kyrpides N."/>
            <person name="Ivanova N."/>
            <person name="Pagani I."/>
            <person name="Parshina S."/>
            <person name="Plugge C."/>
            <person name="Muyzer G."/>
            <person name="Kuever J."/>
            <person name="Ivanova A."/>
            <person name="Nazina T."/>
            <person name="Klenk H.-P."/>
            <person name="Brambilla E."/>
            <person name="Spring S."/>
            <person name="Stams A.F."/>
            <person name="Woyke T."/>
        </authorList>
    </citation>
    <scope>NUCLEOTIDE SEQUENCE [LARGE SCALE GENOMIC DNA]</scope>
    <source>
        <strain evidence="3 4">DSM 7213</strain>
    </source>
</reference>
<dbReference type="SUPFAM" id="SSF53323">
    <property type="entry name" value="Pyruvate-ferredoxin oxidoreductase, PFOR, domain III"/>
    <property type="match status" value="1"/>
</dbReference>
<keyword evidence="1" id="KW-0560">Oxidoreductase</keyword>
<dbReference type="RefSeq" id="WP_006522701.1">
    <property type="nucleotide sequence ID" value="NC_021184.1"/>
</dbReference>
<evidence type="ECO:0000313" key="3">
    <source>
        <dbReference type="EMBL" id="AGL00913.1"/>
    </source>
</evidence>
<evidence type="ECO:0000259" key="2">
    <source>
        <dbReference type="Pfam" id="PF01558"/>
    </source>
</evidence>